<dbReference type="Proteomes" id="UP001304970">
    <property type="component" value="Chromosome"/>
</dbReference>
<dbReference type="EMBL" id="CP131061">
    <property type="protein sequence ID" value="WNY27257.1"/>
    <property type="molecule type" value="Genomic_DNA"/>
</dbReference>
<accession>A0AA96VIT7</accession>
<organism evidence="1 2">
    <name type="scientific">Methanolapillus ohkumae</name>
    <dbReference type="NCBI Taxonomy" id="3028298"/>
    <lineage>
        <taxon>Archaea</taxon>
        <taxon>Methanobacteriati</taxon>
        <taxon>Methanobacteriota</taxon>
        <taxon>Stenosarchaea group</taxon>
        <taxon>Methanomicrobia</taxon>
        <taxon>Methanosarcinales</taxon>
        <taxon>Methanosarcinaceae</taxon>
        <taxon>Methanolapillus</taxon>
    </lineage>
</organism>
<dbReference type="GeneID" id="89228467"/>
<keyword evidence="1" id="KW-0808">Transferase</keyword>
<proteinExistence type="predicted"/>
<keyword evidence="2" id="KW-1185">Reference proteome</keyword>
<dbReference type="Pfam" id="PF01874">
    <property type="entry name" value="CitG"/>
    <property type="match status" value="1"/>
</dbReference>
<dbReference type="GO" id="GO:0005524">
    <property type="term" value="F:ATP binding"/>
    <property type="evidence" value="ECO:0007669"/>
    <property type="project" value="InterPro"/>
</dbReference>
<gene>
    <name evidence="1" type="primary">citG</name>
    <name evidence="1" type="ORF">MsAm2_10490</name>
</gene>
<keyword evidence="1" id="KW-0328">Glycosyltransferase</keyword>
<name>A0AA96VIT7_9EURY</name>
<dbReference type="EC" id="2.4.2.52" evidence="1"/>
<protein>
    <submittedName>
        <fullName evidence="1">2-(5''-triphosphoribosyl)-3'-dephosphocoenzyme-A synthase</fullName>
        <ecNumber evidence="1">2.4.2.52</ecNumber>
    </submittedName>
</protein>
<dbReference type="PANTHER" id="PTHR42280">
    <property type="entry name" value="CITG FAMILY PROTEIN"/>
    <property type="match status" value="1"/>
</dbReference>
<dbReference type="GO" id="GO:0016757">
    <property type="term" value="F:glycosyltransferase activity"/>
    <property type="evidence" value="ECO:0007669"/>
    <property type="project" value="UniProtKB-KW"/>
</dbReference>
<reference evidence="1 2" key="1">
    <citation type="submission" date="2023-07" db="EMBL/GenBank/DDBJ databases">
        <title>Closed genome sequence of Methanosarcinaceae archaeon Am2.</title>
        <authorList>
            <person name="Poehlein A."/>
            <person name="Protasov E."/>
            <person name="Platt K."/>
            <person name="Reeh H."/>
            <person name="Daniel R."/>
            <person name="Brune A."/>
        </authorList>
    </citation>
    <scope>NUCLEOTIDE SEQUENCE [LARGE SCALE GENOMIC DNA]</scope>
    <source>
        <strain evidence="1 2">Am2</strain>
    </source>
</reference>
<dbReference type="AlphaFoldDB" id="A0AA96VIT7"/>
<dbReference type="GO" id="GO:0046917">
    <property type="term" value="F:triphosphoribosyl-dephospho-CoA synthase activity"/>
    <property type="evidence" value="ECO:0007669"/>
    <property type="project" value="UniProtKB-EC"/>
</dbReference>
<sequence length="334" mass="37179">MLPTKKDRDARQKPAEDIAVSASLAMALEASAYPKPGNVHRLKDFKNTNYEHFLASAIASAPVFIRAASGGEKLGNLLEEAVQKSERRQSGGNTHFGTFLLLLPLSMAAGIENDAKIKKDAGGNQDFNKTKQIVPIAFEICKKTDSEDAFYFYSAFEKLNIPAKTKISGTDMNFDLADPESKNRILAQKTGLFELMESAASRDLIAKEWVSGFEKTKWFAKRLMENHAFFLTHPEKQFKNAINSSIVYTFLEMMASVSDTFIETKIDSNAADKIREEARGILNRFPENEKDLQQLIPFIHSFDDKLHEKRANPGSLADIAAAGIFLALMDGLVF</sequence>
<dbReference type="PANTHER" id="PTHR42280:SF1">
    <property type="entry name" value="CITG FAMILY PROTEIN"/>
    <property type="match status" value="1"/>
</dbReference>
<dbReference type="Gene3D" id="1.10.4200.10">
    <property type="entry name" value="Triphosphoribosyl-dephospho-CoA protein"/>
    <property type="match status" value="1"/>
</dbReference>
<evidence type="ECO:0000313" key="2">
    <source>
        <dbReference type="Proteomes" id="UP001304970"/>
    </source>
</evidence>
<dbReference type="RefSeq" id="WP_338097231.1">
    <property type="nucleotide sequence ID" value="NZ_CP131061.1"/>
</dbReference>
<evidence type="ECO:0000313" key="1">
    <source>
        <dbReference type="EMBL" id="WNY27257.1"/>
    </source>
</evidence>
<dbReference type="InterPro" id="IPR002736">
    <property type="entry name" value="CitG"/>
</dbReference>